<organism evidence="4 5">
    <name type="scientific">Escallonia rubra</name>
    <dbReference type="NCBI Taxonomy" id="112253"/>
    <lineage>
        <taxon>Eukaryota</taxon>
        <taxon>Viridiplantae</taxon>
        <taxon>Streptophyta</taxon>
        <taxon>Embryophyta</taxon>
        <taxon>Tracheophyta</taxon>
        <taxon>Spermatophyta</taxon>
        <taxon>Magnoliopsida</taxon>
        <taxon>eudicotyledons</taxon>
        <taxon>Gunneridae</taxon>
        <taxon>Pentapetalae</taxon>
        <taxon>asterids</taxon>
        <taxon>campanulids</taxon>
        <taxon>Escalloniales</taxon>
        <taxon>Escalloniaceae</taxon>
        <taxon>Escallonia</taxon>
    </lineage>
</organism>
<evidence type="ECO:0000256" key="2">
    <source>
        <dbReference type="PROSITE-ProRule" id="PRU00259"/>
    </source>
</evidence>
<name>A0AA88SJK7_9ASTE</name>
<feature type="repeat" description="ARM" evidence="2">
    <location>
        <begin position="80"/>
        <end position="114"/>
    </location>
</feature>
<dbReference type="SMART" id="SM00185">
    <property type="entry name" value="ARM"/>
    <property type="match status" value="1"/>
</dbReference>
<gene>
    <name evidence="4" type="ORF">RJ640_005647</name>
</gene>
<comment type="caution">
    <text evidence="4">The sequence shown here is derived from an EMBL/GenBank/DDBJ whole genome shotgun (WGS) entry which is preliminary data.</text>
</comment>
<dbReference type="Gene3D" id="1.25.10.10">
    <property type="entry name" value="Leucine-rich Repeat Variant"/>
    <property type="match status" value="1"/>
</dbReference>
<keyword evidence="5" id="KW-1185">Reference proteome</keyword>
<evidence type="ECO:0000256" key="3">
    <source>
        <dbReference type="SAM" id="MobiDB-lite"/>
    </source>
</evidence>
<dbReference type="SUPFAM" id="SSF48371">
    <property type="entry name" value="ARM repeat"/>
    <property type="match status" value="1"/>
</dbReference>
<sequence>MGLLLGRMLLRRKATSQFYSHSIRSKPPSPANGSSFPSNHYSSFYPTQDQNLMDRMDAANELASLARENDRNKKIIVDEGGIAPLLRLLKEGASPEVQLVAATALYNIGTDQEC</sequence>
<dbReference type="PANTHER" id="PTHR46168:SF15">
    <property type="entry name" value="ARMADILLO REPEAT-CONTAINING DOMAIN-CONTAINING PROTEIN"/>
    <property type="match status" value="1"/>
</dbReference>
<dbReference type="PROSITE" id="PS50176">
    <property type="entry name" value="ARM_REPEAT"/>
    <property type="match status" value="1"/>
</dbReference>
<dbReference type="InterPro" id="IPR000225">
    <property type="entry name" value="Armadillo"/>
</dbReference>
<dbReference type="InterPro" id="IPR011989">
    <property type="entry name" value="ARM-like"/>
</dbReference>
<feature type="compositionally biased region" description="Polar residues" evidence="3">
    <location>
        <begin position="31"/>
        <end position="40"/>
    </location>
</feature>
<evidence type="ECO:0000313" key="5">
    <source>
        <dbReference type="Proteomes" id="UP001187471"/>
    </source>
</evidence>
<dbReference type="PANTHER" id="PTHR46168">
    <property type="entry name" value="ARMADILLO REPEAT ONLY 4"/>
    <property type="match status" value="1"/>
</dbReference>
<proteinExistence type="predicted"/>
<accession>A0AA88SJK7</accession>
<dbReference type="Pfam" id="PF00514">
    <property type="entry name" value="Arm"/>
    <property type="match status" value="1"/>
</dbReference>
<feature type="region of interest" description="Disordered" evidence="3">
    <location>
        <begin position="20"/>
        <end position="40"/>
    </location>
</feature>
<dbReference type="AlphaFoldDB" id="A0AA88SJK7"/>
<protein>
    <submittedName>
        <fullName evidence="4">Uncharacterized protein</fullName>
    </submittedName>
</protein>
<dbReference type="Proteomes" id="UP001187471">
    <property type="component" value="Unassembled WGS sequence"/>
</dbReference>
<dbReference type="EMBL" id="JAVXUO010000405">
    <property type="protein sequence ID" value="KAK2992500.1"/>
    <property type="molecule type" value="Genomic_DNA"/>
</dbReference>
<evidence type="ECO:0000313" key="4">
    <source>
        <dbReference type="EMBL" id="KAK2992500.1"/>
    </source>
</evidence>
<evidence type="ECO:0000256" key="1">
    <source>
        <dbReference type="ARBA" id="ARBA00022737"/>
    </source>
</evidence>
<dbReference type="InterPro" id="IPR016024">
    <property type="entry name" value="ARM-type_fold"/>
</dbReference>
<keyword evidence="1" id="KW-0677">Repeat</keyword>
<reference evidence="4" key="1">
    <citation type="submission" date="2022-12" db="EMBL/GenBank/DDBJ databases">
        <title>Draft genome assemblies for two species of Escallonia (Escalloniales).</title>
        <authorList>
            <person name="Chanderbali A."/>
            <person name="Dervinis C."/>
            <person name="Anghel I."/>
            <person name="Soltis D."/>
            <person name="Soltis P."/>
            <person name="Zapata F."/>
        </authorList>
    </citation>
    <scope>NUCLEOTIDE SEQUENCE</scope>
    <source>
        <strain evidence="4">UCBG92.1500</strain>
        <tissue evidence="4">Leaf</tissue>
    </source>
</reference>